<keyword evidence="1" id="KW-1133">Transmembrane helix</keyword>
<reference evidence="2" key="1">
    <citation type="submission" date="2018-06" db="EMBL/GenBank/DDBJ databases">
        <authorList>
            <person name="Ashton P.M."/>
            <person name="Dallman T."/>
            <person name="Nair S."/>
            <person name="De Pinna E."/>
            <person name="Peters T."/>
            <person name="Grant K."/>
        </authorList>
    </citation>
    <scope>NUCLEOTIDE SEQUENCE [LARGE SCALE GENOMIC DNA]</scope>
    <source>
        <strain evidence="2">449454</strain>
    </source>
</reference>
<dbReference type="AlphaFoldDB" id="A0A5U8J655"/>
<evidence type="ECO:0000256" key="1">
    <source>
        <dbReference type="SAM" id="Phobius"/>
    </source>
</evidence>
<organism evidence="2">
    <name type="scientific">Salmonella enterica subsp. enterica serovar Panama</name>
    <dbReference type="NCBI Taxonomy" id="29472"/>
    <lineage>
        <taxon>Bacteria</taxon>
        <taxon>Pseudomonadati</taxon>
        <taxon>Pseudomonadota</taxon>
        <taxon>Gammaproteobacteria</taxon>
        <taxon>Enterobacterales</taxon>
        <taxon>Enterobacteriaceae</taxon>
        <taxon>Salmonella</taxon>
    </lineage>
</organism>
<name>A0A5U8J655_SALET</name>
<keyword evidence="1" id="KW-0472">Membrane</keyword>
<gene>
    <name evidence="2" type="ORF">DOI44_08565</name>
</gene>
<keyword evidence="1" id="KW-0812">Transmembrane</keyword>
<evidence type="ECO:0000313" key="2">
    <source>
        <dbReference type="EMBL" id="EBR8433084.1"/>
    </source>
</evidence>
<comment type="caution">
    <text evidence="2">The sequence shown here is derived from an EMBL/GenBank/DDBJ whole genome shotgun (WGS) entry which is preliminary data.</text>
</comment>
<feature type="transmembrane region" description="Helical" evidence="1">
    <location>
        <begin position="12"/>
        <end position="34"/>
    </location>
</feature>
<proteinExistence type="predicted"/>
<dbReference type="EMBL" id="AAGTPA010000007">
    <property type="protein sequence ID" value="EBR8433084.1"/>
    <property type="molecule type" value="Genomic_DNA"/>
</dbReference>
<dbReference type="Proteomes" id="UP000839597">
    <property type="component" value="Unassembled WGS sequence"/>
</dbReference>
<sequence>MSLDVFFQPFFIVVRMGGLTNFIFCFSLLISYLLTEAIPIRGAKFKKPAWETKQAFCFSAFLRLLITPKASA</sequence>
<protein>
    <submittedName>
        <fullName evidence="2">Uncharacterized protein</fullName>
    </submittedName>
</protein>
<accession>A0A5U8J655</accession>